<dbReference type="EMBL" id="JAIWYP010000010">
    <property type="protein sequence ID" value="KAH3754087.1"/>
    <property type="molecule type" value="Genomic_DNA"/>
</dbReference>
<evidence type="ECO:0000313" key="2">
    <source>
        <dbReference type="Proteomes" id="UP000828390"/>
    </source>
</evidence>
<gene>
    <name evidence="1" type="ORF">DPMN_188747</name>
</gene>
<protein>
    <submittedName>
        <fullName evidence="1">Uncharacterized protein</fullName>
    </submittedName>
</protein>
<dbReference type="Proteomes" id="UP000828390">
    <property type="component" value="Unassembled WGS sequence"/>
</dbReference>
<evidence type="ECO:0000313" key="1">
    <source>
        <dbReference type="EMBL" id="KAH3754087.1"/>
    </source>
</evidence>
<organism evidence="1 2">
    <name type="scientific">Dreissena polymorpha</name>
    <name type="common">Zebra mussel</name>
    <name type="synonym">Mytilus polymorpha</name>
    <dbReference type="NCBI Taxonomy" id="45954"/>
    <lineage>
        <taxon>Eukaryota</taxon>
        <taxon>Metazoa</taxon>
        <taxon>Spiralia</taxon>
        <taxon>Lophotrochozoa</taxon>
        <taxon>Mollusca</taxon>
        <taxon>Bivalvia</taxon>
        <taxon>Autobranchia</taxon>
        <taxon>Heteroconchia</taxon>
        <taxon>Euheterodonta</taxon>
        <taxon>Imparidentia</taxon>
        <taxon>Neoheterodontei</taxon>
        <taxon>Myida</taxon>
        <taxon>Dreissenoidea</taxon>
        <taxon>Dreissenidae</taxon>
        <taxon>Dreissena</taxon>
    </lineage>
</organism>
<sequence>MLHCSGMSEMHMDERMDILRALEMSRIQFLQDQGILSQAERSVNNILKSICLCPQHN</sequence>
<reference evidence="1" key="2">
    <citation type="submission" date="2020-11" db="EMBL/GenBank/DDBJ databases">
        <authorList>
            <person name="McCartney M.A."/>
            <person name="Auch B."/>
            <person name="Kono T."/>
            <person name="Mallez S."/>
            <person name="Becker A."/>
            <person name="Gohl D.M."/>
            <person name="Silverstein K.A.T."/>
            <person name="Koren S."/>
            <person name="Bechman K.B."/>
            <person name="Herman A."/>
            <person name="Abrahante J.E."/>
            <person name="Garbe J."/>
        </authorList>
    </citation>
    <scope>NUCLEOTIDE SEQUENCE</scope>
    <source>
        <strain evidence="1">Duluth1</strain>
        <tissue evidence="1">Whole animal</tissue>
    </source>
</reference>
<name>A0A9D4DU06_DREPO</name>
<reference evidence="1" key="1">
    <citation type="journal article" date="2019" name="bioRxiv">
        <title>The Genome of the Zebra Mussel, Dreissena polymorpha: A Resource for Invasive Species Research.</title>
        <authorList>
            <person name="McCartney M.A."/>
            <person name="Auch B."/>
            <person name="Kono T."/>
            <person name="Mallez S."/>
            <person name="Zhang Y."/>
            <person name="Obille A."/>
            <person name="Becker A."/>
            <person name="Abrahante J.E."/>
            <person name="Garbe J."/>
            <person name="Badalamenti J.P."/>
            <person name="Herman A."/>
            <person name="Mangelson H."/>
            <person name="Liachko I."/>
            <person name="Sullivan S."/>
            <person name="Sone E.D."/>
            <person name="Koren S."/>
            <person name="Silverstein K.A.T."/>
            <person name="Beckman K.B."/>
            <person name="Gohl D.M."/>
        </authorList>
    </citation>
    <scope>NUCLEOTIDE SEQUENCE</scope>
    <source>
        <strain evidence="1">Duluth1</strain>
        <tissue evidence="1">Whole animal</tissue>
    </source>
</reference>
<proteinExistence type="predicted"/>
<keyword evidence="2" id="KW-1185">Reference proteome</keyword>
<dbReference type="AlphaFoldDB" id="A0A9D4DU06"/>
<accession>A0A9D4DU06</accession>
<comment type="caution">
    <text evidence="1">The sequence shown here is derived from an EMBL/GenBank/DDBJ whole genome shotgun (WGS) entry which is preliminary data.</text>
</comment>